<gene>
    <name evidence="2" type="ORF">AaeL_AAEL014041</name>
</gene>
<protein>
    <submittedName>
        <fullName evidence="2">AAEL014041-PA</fullName>
    </submittedName>
</protein>
<evidence type="ECO:0000313" key="2">
    <source>
        <dbReference type="EMBL" id="EAT33682.1"/>
    </source>
</evidence>
<feature type="compositionally biased region" description="Pro residues" evidence="1">
    <location>
        <begin position="199"/>
        <end position="214"/>
    </location>
</feature>
<dbReference type="PaxDb" id="7159-AAEL014041-PA"/>
<feature type="region of interest" description="Disordered" evidence="1">
    <location>
        <begin position="177"/>
        <end position="222"/>
    </location>
</feature>
<feature type="region of interest" description="Disordered" evidence="1">
    <location>
        <begin position="120"/>
        <end position="147"/>
    </location>
</feature>
<dbReference type="AlphaFoldDB" id="Q16HF7"/>
<dbReference type="Proteomes" id="UP000682892">
    <property type="component" value="Unassembled WGS sequence"/>
</dbReference>
<evidence type="ECO:0000313" key="3">
    <source>
        <dbReference type="Proteomes" id="UP000682892"/>
    </source>
</evidence>
<proteinExistence type="predicted"/>
<feature type="compositionally biased region" description="Polar residues" evidence="1">
    <location>
        <begin position="35"/>
        <end position="46"/>
    </location>
</feature>
<name>Q16HF7_AEDAE</name>
<dbReference type="HOGENOM" id="CLU_075144_0_0_1"/>
<dbReference type="EMBL" id="CH478176">
    <property type="protein sequence ID" value="EAT33682.1"/>
    <property type="molecule type" value="Genomic_DNA"/>
</dbReference>
<sequence>MKSDINSVGCNYLAFAKTPKTRPSNVLPTRYASLPCSSPPKQTGPSEPSGGSLDDGRNKLGGIGISAVHDAVLRGMTRLPEPIVNEHPVTIYPGRASPPRRASRNLQSSIERHRDLYRKGAYNSDNSSSQENSSPENNEFENNSSLSTSHGVQLNINYNNNLISNRIFAASAEYTRQRTAHDDSDEERFSDDSLEESSLPPPPGPPTVPPPPSLSAPVTPSKRHSIAWEVNLDDPASFEDPLAIPKGNSSACSKCCRLSCNNRGCADVVEDNHRFPHSSSMCSLRNLCYSNPREPQKQSWFIGPNGFGKISAVIKSVGQYS</sequence>
<evidence type="ECO:0000256" key="1">
    <source>
        <dbReference type="SAM" id="MobiDB-lite"/>
    </source>
</evidence>
<dbReference type="PhylomeDB" id="Q16HF7"/>
<organism evidence="2 3">
    <name type="scientific">Aedes aegypti</name>
    <name type="common">Yellowfever mosquito</name>
    <name type="synonym">Culex aegypti</name>
    <dbReference type="NCBI Taxonomy" id="7159"/>
    <lineage>
        <taxon>Eukaryota</taxon>
        <taxon>Metazoa</taxon>
        <taxon>Ecdysozoa</taxon>
        <taxon>Arthropoda</taxon>
        <taxon>Hexapoda</taxon>
        <taxon>Insecta</taxon>
        <taxon>Pterygota</taxon>
        <taxon>Neoptera</taxon>
        <taxon>Endopterygota</taxon>
        <taxon>Diptera</taxon>
        <taxon>Nematocera</taxon>
        <taxon>Culicoidea</taxon>
        <taxon>Culicidae</taxon>
        <taxon>Culicinae</taxon>
        <taxon>Aedini</taxon>
        <taxon>Aedes</taxon>
        <taxon>Stegomyia</taxon>
    </lineage>
</organism>
<reference evidence="2" key="2">
    <citation type="journal article" date="2007" name="Science">
        <title>Genome sequence of Aedes aegypti, a major arbovirus vector.</title>
        <authorList>
            <person name="Nene V."/>
            <person name="Wortman J.R."/>
            <person name="Lawson D."/>
            <person name="Haas B."/>
            <person name="Kodira C."/>
            <person name="Tu Z.J."/>
            <person name="Loftus B."/>
            <person name="Xi Z."/>
            <person name="Megy K."/>
            <person name="Grabherr M."/>
            <person name="Ren Q."/>
            <person name="Zdobnov E.M."/>
            <person name="Lobo N.F."/>
            <person name="Campbell K.S."/>
            <person name="Brown S.E."/>
            <person name="Bonaldo M.F."/>
            <person name="Zhu J."/>
            <person name="Sinkins S.P."/>
            <person name="Hogenkamp D.G."/>
            <person name="Amedeo P."/>
            <person name="Arensburger P."/>
            <person name="Atkinson P.W."/>
            <person name="Bidwell S."/>
            <person name="Biedler J."/>
            <person name="Birney E."/>
            <person name="Bruggner R.V."/>
            <person name="Costas J."/>
            <person name="Coy M.R."/>
            <person name="Crabtree J."/>
            <person name="Crawford M."/>
            <person name="Debruyn B."/>
            <person name="Decaprio D."/>
            <person name="Eiglmeier K."/>
            <person name="Eisenstadt E."/>
            <person name="El-Dorry H."/>
            <person name="Gelbart W.M."/>
            <person name="Gomes S.L."/>
            <person name="Hammond M."/>
            <person name="Hannick L.I."/>
            <person name="Hogan J.R."/>
            <person name="Holmes M.H."/>
            <person name="Jaffe D."/>
            <person name="Johnston J.S."/>
            <person name="Kennedy R.C."/>
            <person name="Koo H."/>
            <person name="Kravitz S."/>
            <person name="Kriventseva E.V."/>
            <person name="Kulp D."/>
            <person name="Labutti K."/>
            <person name="Lee E."/>
            <person name="Li S."/>
            <person name="Lovin D.D."/>
            <person name="Mao C."/>
            <person name="Mauceli E."/>
            <person name="Menck C.F."/>
            <person name="Miller J.R."/>
            <person name="Montgomery P."/>
            <person name="Mori A."/>
            <person name="Nascimento A.L."/>
            <person name="Naveira H.F."/>
            <person name="Nusbaum C."/>
            <person name="O'leary S."/>
            <person name="Orvis J."/>
            <person name="Pertea M."/>
            <person name="Quesneville H."/>
            <person name="Reidenbach K.R."/>
            <person name="Rogers Y.H."/>
            <person name="Roth C.W."/>
            <person name="Schneider J.R."/>
            <person name="Schatz M."/>
            <person name="Shumway M."/>
            <person name="Stanke M."/>
            <person name="Stinson E.O."/>
            <person name="Tubio J.M."/>
            <person name="Vanzee J.P."/>
            <person name="Verjovski-Almeida S."/>
            <person name="Werner D."/>
            <person name="White O."/>
            <person name="Wyder S."/>
            <person name="Zeng Q."/>
            <person name="Zhao Q."/>
            <person name="Zhao Y."/>
            <person name="Hill C.A."/>
            <person name="Raikhel A.S."/>
            <person name="Soares M.B."/>
            <person name="Knudson D.L."/>
            <person name="Lee N.H."/>
            <person name="Galagan J."/>
            <person name="Salzberg S.L."/>
            <person name="Paulsen I.T."/>
            <person name="Dimopoulos G."/>
            <person name="Collins F.H."/>
            <person name="Birren B."/>
            <person name="Fraser-Liggett C.M."/>
            <person name="Severson D.W."/>
        </authorList>
    </citation>
    <scope>NUCLEOTIDE SEQUENCE [LARGE SCALE GENOMIC DNA]</scope>
    <source>
        <strain evidence="2">Liverpool</strain>
    </source>
</reference>
<feature type="region of interest" description="Disordered" evidence="1">
    <location>
        <begin position="21"/>
        <end position="58"/>
    </location>
</feature>
<feature type="compositionally biased region" description="Low complexity" evidence="1">
    <location>
        <begin position="123"/>
        <end position="147"/>
    </location>
</feature>
<dbReference type="eggNOG" id="ENOG502T8RN">
    <property type="taxonomic scope" value="Eukaryota"/>
</dbReference>
<reference evidence="2" key="1">
    <citation type="submission" date="2005-10" db="EMBL/GenBank/DDBJ databases">
        <authorList>
            <person name="Loftus B.J."/>
            <person name="Nene V.M."/>
            <person name="Hannick L.I."/>
            <person name="Bidwell S."/>
            <person name="Haas B."/>
            <person name="Amedeo P."/>
            <person name="Orvis J."/>
            <person name="Wortman J.R."/>
            <person name="White O.R."/>
            <person name="Salzberg S."/>
            <person name="Shumway M."/>
            <person name="Koo H."/>
            <person name="Zhao Y."/>
            <person name="Holmes M."/>
            <person name="Miller J."/>
            <person name="Schatz M."/>
            <person name="Pop M."/>
            <person name="Pai G."/>
            <person name="Utterback T."/>
            <person name="Rogers Y.-H."/>
            <person name="Kravitz S."/>
            <person name="Fraser C.M."/>
        </authorList>
    </citation>
    <scope>NUCLEOTIDE SEQUENCE</scope>
    <source>
        <strain evidence="2">Liverpool</strain>
    </source>
</reference>
<accession>Q16HF7</accession>
<dbReference type="VEuPathDB" id="VectorBase:AAEL014041"/>
<feature type="compositionally biased region" description="Acidic residues" evidence="1">
    <location>
        <begin position="183"/>
        <end position="195"/>
    </location>
</feature>
<reference evidence="2" key="3">
    <citation type="submission" date="2012-09" db="EMBL/GenBank/DDBJ databases">
        <authorList>
            <consortium name="VectorBase"/>
        </authorList>
    </citation>
    <scope>NUCLEOTIDE SEQUENCE</scope>
    <source>
        <strain evidence="2">Liverpool</strain>
    </source>
</reference>
<dbReference type="OMA" id="CNYLAFA"/>